<accession>A0AB38YJI0</accession>
<dbReference type="PANTHER" id="PTHR43685">
    <property type="entry name" value="GLYCOSYLTRANSFERASE"/>
    <property type="match status" value="1"/>
</dbReference>
<dbReference type="RefSeq" id="WP_304996743.1">
    <property type="nucleotide sequence ID" value="NZ_CP101717.1"/>
</dbReference>
<evidence type="ECO:0000259" key="1">
    <source>
        <dbReference type="Pfam" id="PF00535"/>
    </source>
</evidence>
<name>A0AB38YJI0_9GAMM</name>
<dbReference type="PANTHER" id="PTHR43685:SF3">
    <property type="entry name" value="SLR2126 PROTEIN"/>
    <property type="match status" value="1"/>
</dbReference>
<gene>
    <name evidence="2" type="ORF">NFC81_06640</name>
</gene>
<dbReference type="InterPro" id="IPR050834">
    <property type="entry name" value="Glycosyltransf_2"/>
</dbReference>
<dbReference type="InterPro" id="IPR029044">
    <property type="entry name" value="Nucleotide-diphossugar_trans"/>
</dbReference>
<organism evidence="2">
    <name type="scientific">Salinispirillum sp. LH 10-3-1</name>
    <dbReference type="NCBI Taxonomy" id="2952525"/>
    <lineage>
        <taxon>Bacteria</taxon>
        <taxon>Pseudomonadati</taxon>
        <taxon>Pseudomonadota</taxon>
        <taxon>Gammaproteobacteria</taxon>
        <taxon>Oceanospirillales</taxon>
        <taxon>Saccharospirillaceae</taxon>
        <taxon>Salinispirillum</taxon>
    </lineage>
</organism>
<dbReference type="SUPFAM" id="SSF53448">
    <property type="entry name" value="Nucleotide-diphospho-sugar transferases"/>
    <property type="match status" value="1"/>
</dbReference>
<dbReference type="CDD" id="cd06420">
    <property type="entry name" value="GT2_Chondriotin_Pol_N"/>
    <property type="match status" value="1"/>
</dbReference>
<protein>
    <submittedName>
        <fullName evidence="2">Glycosyltransferase family 2 protein</fullName>
    </submittedName>
</protein>
<proteinExistence type="predicted"/>
<dbReference type="InterPro" id="IPR001173">
    <property type="entry name" value="Glyco_trans_2-like"/>
</dbReference>
<dbReference type="Gene3D" id="3.90.550.10">
    <property type="entry name" value="Spore Coat Polysaccharide Biosynthesis Protein SpsA, Chain A"/>
    <property type="match status" value="1"/>
</dbReference>
<feature type="domain" description="Glycosyltransferase 2-like" evidence="1">
    <location>
        <begin position="9"/>
        <end position="106"/>
    </location>
</feature>
<dbReference type="EMBL" id="CP101717">
    <property type="protein sequence ID" value="WLD59451.1"/>
    <property type="molecule type" value="Genomic_DNA"/>
</dbReference>
<dbReference type="Pfam" id="PF00535">
    <property type="entry name" value="Glycos_transf_2"/>
    <property type="match status" value="1"/>
</dbReference>
<sequence>MNKPAKIGVVITTYNSPLWLEHVLTGYENQTDAAFTTIVADDGSGADTLAVIEKFQQRGRIHIQHVWHEDQGFRKCTILNKAIAETDCDYLIFTDGDCIPRNDFIAVHRAMAEPGVFLSGGYIKLTMPVSEVIAESDIAEGKIFNSDWLVQHGQPRNHKLWKLTSRPLVRRLMNAITPTKATWNGMNSSTWTADIIEANGFNEDMQYGGLDRELGERLWNKGMKSKQIRYSAVCLHLDHPRGYAKPEIWAKNNAIRAEVKKTGRIRAQNGIVKSN</sequence>
<reference evidence="2" key="1">
    <citation type="submission" date="2022-07" db="EMBL/GenBank/DDBJ databases">
        <title>Complete genome sequence of Salinispirillum sp. LH10-3-1 capable of multiple carbohydrate inversion isolated from a soda lake.</title>
        <authorList>
            <person name="Liu J."/>
            <person name="Zhai Y."/>
            <person name="Zhang H."/>
            <person name="Yang H."/>
            <person name="Qu J."/>
            <person name="Li J."/>
        </authorList>
    </citation>
    <scope>NUCLEOTIDE SEQUENCE</scope>
    <source>
        <strain evidence="2">LH 10-3-1</strain>
    </source>
</reference>
<evidence type="ECO:0000313" key="2">
    <source>
        <dbReference type="EMBL" id="WLD59451.1"/>
    </source>
</evidence>
<dbReference type="AlphaFoldDB" id="A0AB38YJI0"/>